<dbReference type="EMBL" id="KB456262">
    <property type="protein sequence ID" value="EMF14406.1"/>
    <property type="molecule type" value="Genomic_DNA"/>
</dbReference>
<organism evidence="5 6">
    <name type="scientific">Sphaerulina musiva (strain SO2202)</name>
    <name type="common">Poplar stem canker fungus</name>
    <name type="synonym">Septoria musiva</name>
    <dbReference type="NCBI Taxonomy" id="692275"/>
    <lineage>
        <taxon>Eukaryota</taxon>
        <taxon>Fungi</taxon>
        <taxon>Dikarya</taxon>
        <taxon>Ascomycota</taxon>
        <taxon>Pezizomycotina</taxon>
        <taxon>Dothideomycetes</taxon>
        <taxon>Dothideomycetidae</taxon>
        <taxon>Mycosphaerellales</taxon>
        <taxon>Mycosphaerellaceae</taxon>
        <taxon>Sphaerulina</taxon>
    </lineage>
</organism>
<gene>
    <name evidence="5" type="ORF">SEPMUDRAFT_40177</name>
</gene>
<feature type="region of interest" description="Disordered" evidence="1">
    <location>
        <begin position="1"/>
        <end position="24"/>
    </location>
</feature>
<dbReference type="InterPro" id="IPR056669">
    <property type="entry name" value="DUF7767"/>
</dbReference>
<dbReference type="RefSeq" id="XP_016762527.1">
    <property type="nucleotide sequence ID" value="XM_016908774.1"/>
</dbReference>
<evidence type="ECO:0000256" key="1">
    <source>
        <dbReference type="SAM" id="MobiDB-lite"/>
    </source>
</evidence>
<feature type="domain" description="DUF7767" evidence="4">
    <location>
        <begin position="511"/>
        <end position="603"/>
    </location>
</feature>
<dbReference type="Proteomes" id="UP000016931">
    <property type="component" value="Unassembled WGS sequence"/>
</dbReference>
<feature type="region of interest" description="Disordered" evidence="1">
    <location>
        <begin position="413"/>
        <end position="481"/>
    </location>
</feature>
<feature type="compositionally biased region" description="Basic and acidic residues" evidence="1">
    <location>
        <begin position="413"/>
        <end position="423"/>
    </location>
</feature>
<sequence length="606" mass="68005">MEDGGETEGEHSRAKKRAGRPPKYDWTDKKDICHQLYVQEHRSAAEIQKYFSQTFHLALTDLPCRKGFLRQFAVWGFPSHNKKLTPEETAAVADRIHELWNRNLNQKDIKSAIAAEGYEVKDYDFSKIWKSLGLRLRNEAGYKPPDPEKNKKKRQPAADAATVTPDGDQVDEEASPILAPLTSDQEALRQQRLLQIQLESDQKLASNKRRRRIRGFGHLPPDAPGLPPRYNSETSLDECKAILHLGNEMYQSVRAEFQRICEHRSILKKRKCAEGVWDEAKRSLVGDNIHLRAIMDPVQPDQDRKRVALDVLCQDVTKRMRVAGNQITVAEANNIIGINPTESKAIRRSLYEILSADHFESRLLSGEDHFQALKQQWLDSNDEKLQQALQSQDARQMKAVELLCSDAMKRFREDKNKRGERQPVQRNNSYGPGPGPAWAATAPRSRAGAEARALREAGQPVPKPKQRSDDPPNLYPPHITISNTTLAQPSEPLHLDPALAAPGPFVIEHPSQPIPAYFRLSPDSNLTASHPKIWHGRMAAATMQDLHAAATSKTGVAVATKISGIVKNPDGPDDSWQIDLDDELEVYLEAAGDKPTFMVVLNDGRG</sequence>
<dbReference type="InterPro" id="IPR057940">
    <property type="entry name" value="Tri-helical_dom"/>
</dbReference>
<dbReference type="Pfam" id="PF24465">
    <property type="entry name" value="Tri-helical"/>
    <property type="match status" value="2"/>
</dbReference>
<name>M3C2D3_SPHMS</name>
<dbReference type="Pfam" id="PF24962">
    <property type="entry name" value="DUF7767"/>
    <property type="match status" value="1"/>
</dbReference>
<evidence type="ECO:0000313" key="6">
    <source>
        <dbReference type="Proteomes" id="UP000016931"/>
    </source>
</evidence>
<feature type="domain" description="Clr5" evidence="2">
    <location>
        <begin position="22"/>
        <end position="78"/>
    </location>
</feature>
<dbReference type="eggNOG" id="ENOG502RGNJ">
    <property type="taxonomic scope" value="Eukaryota"/>
</dbReference>
<feature type="compositionally biased region" description="Basic residues" evidence="1">
    <location>
        <begin position="206"/>
        <end position="215"/>
    </location>
</feature>
<feature type="domain" description="Tri-helical" evidence="3">
    <location>
        <begin position="239"/>
        <end position="322"/>
    </location>
</feature>
<evidence type="ECO:0000259" key="4">
    <source>
        <dbReference type="Pfam" id="PF24962"/>
    </source>
</evidence>
<dbReference type="PANTHER" id="PTHR38788">
    <property type="entry name" value="CLR5 DOMAIN-CONTAINING PROTEIN"/>
    <property type="match status" value="1"/>
</dbReference>
<feature type="compositionally biased region" description="Low complexity" evidence="1">
    <location>
        <begin position="436"/>
        <end position="446"/>
    </location>
</feature>
<dbReference type="STRING" id="692275.M3C2D3"/>
<accession>M3C2D3</accession>
<reference evidence="5 6" key="1">
    <citation type="journal article" date="2012" name="PLoS Pathog.">
        <title>Diverse lifestyles and strategies of plant pathogenesis encoded in the genomes of eighteen Dothideomycetes fungi.</title>
        <authorList>
            <person name="Ohm R.A."/>
            <person name="Feau N."/>
            <person name="Henrissat B."/>
            <person name="Schoch C.L."/>
            <person name="Horwitz B.A."/>
            <person name="Barry K.W."/>
            <person name="Condon B.J."/>
            <person name="Copeland A.C."/>
            <person name="Dhillon B."/>
            <person name="Glaser F."/>
            <person name="Hesse C.N."/>
            <person name="Kosti I."/>
            <person name="LaButti K."/>
            <person name="Lindquist E.A."/>
            <person name="Lucas S."/>
            <person name="Salamov A.A."/>
            <person name="Bradshaw R.E."/>
            <person name="Ciuffetti L."/>
            <person name="Hamelin R.C."/>
            <person name="Kema G.H.J."/>
            <person name="Lawrence C."/>
            <person name="Scott J.A."/>
            <person name="Spatafora J.W."/>
            <person name="Turgeon B.G."/>
            <person name="de Wit P.J.G.M."/>
            <person name="Zhong S."/>
            <person name="Goodwin S.B."/>
            <person name="Grigoriev I.V."/>
        </authorList>
    </citation>
    <scope>NUCLEOTIDE SEQUENCE [LARGE SCALE GENOMIC DNA]</scope>
    <source>
        <strain evidence="5 6">SO2202</strain>
    </source>
</reference>
<evidence type="ECO:0000259" key="3">
    <source>
        <dbReference type="Pfam" id="PF24465"/>
    </source>
</evidence>
<keyword evidence="6" id="KW-1185">Reference proteome</keyword>
<proteinExistence type="predicted"/>
<feature type="domain" description="Tri-helical" evidence="3">
    <location>
        <begin position="332"/>
        <end position="414"/>
    </location>
</feature>
<dbReference type="InterPro" id="IPR025676">
    <property type="entry name" value="Clr5_dom"/>
</dbReference>
<dbReference type="GeneID" id="27905911"/>
<evidence type="ECO:0000259" key="2">
    <source>
        <dbReference type="Pfam" id="PF14420"/>
    </source>
</evidence>
<dbReference type="HOGENOM" id="CLU_016357_0_0_1"/>
<feature type="region of interest" description="Disordered" evidence="1">
    <location>
        <begin position="139"/>
        <end position="171"/>
    </location>
</feature>
<dbReference type="Pfam" id="PF14420">
    <property type="entry name" value="Clr5"/>
    <property type="match status" value="1"/>
</dbReference>
<evidence type="ECO:0000313" key="5">
    <source>
        <dbReference type="EMBL" id="EMF14406.1"/>
    </source>
</evidence>
<dbReference type="OMA" id="YRMYIEE"/>
<feature type="region of interest" description="Disordered" evidence="1">
    <location>
        <begin position="205"/>
        <end position="228"/>
    </location>
</feature>
<protein>
    <submittedName>
        <fullName evidence="5">Uncharacterized protein</fullName>
    </submittedName>
</protein>
<feature type="compositionally biased region" description="Basic and acidic residues" evidence="1">
    <location>
        <begin position="139"/>
        <end position="149"/>
    </location>
</feature>
<dbReference type="PANTHER" id="PTHR38788:SF5">
    <property type="entry name" value="CLR5 DOMAIN-CONTAINING PROTEIN"/>
    <property type="match status" value="1"/>
</dbReference>
<dbReference type="OrthoDB" id="4115389at2759"/>
<dbReference type="AlphaFoldDB" id="M3C2D3"/>